<comment type="cofactor">
    <cofactor evidence="1">
        <name>Zn(2+)</name>
        <dbReference type="ChEBI" id="CHEBI:29105"/>
    </cofactor>
</comment>
<dbReference type="InterPro" id="IPR001915">
    <property type="entry name" value="Peptidase_M48"/>
</dbReference>
<gene>
    <name evidence="9" type="ORF">BVC80_1837g330</name>
</gene>
<dbReference type="OrthoDB" id="272500at2759"/>
<dbReference type="EMBL" id="MVGT01000438">
    <property type="protein sequence ID" value="OVA17504.1"/>
    <property type="molecule type" value="Genomic_DNA"/>
</dbReference>
<dbReference type="Proteomes" id="UP000195402">
    <property type="component" value="Unassembled WGS sequence"/>
</dbReference>
<evidence type="ECO:0000256" key="4">
    <source>
        <dbReference type="ARBA" id="ARBA00022801"/>
    </source>
</evidence>
<evidence type="ECO:0000259" key="8">
    <source>
        <dbReference type="Pfam" id="PF01435"/>
    </source>
</evidence>
<name>A0A200R452_MACCD</name>
<protein>
    <submittedName>
        <fullName evidence="9">Peptidase M48</fullName>
    </submittedName>
</protein>
<dbReference type="AlphaFoldDB" id="A0A200R452"/>
<keyword evidence="5" id="KW-0862">Zinc</keyword>
<dbReference type="Gene3D" id="3.30.2010.10">
    <property type="entry name" value="Metalloproteases ('zincins'), catalytic domain"/>
    <property type="match status" value="1"/>
</dbReference>
<evidence type="ECO:0000313" key="10">
    <source>
        <dbReference type="Proteomes" id="UP000195402"/>
    </source>
</evidence>
<proteinExistence type="predicted"/>
<keyword evidence="4" id="KW-0378">Hydrolase</keyword>
<keyword evidence="3" id="KW-0479">Metal-binding</keyword>
<dbReference type="PANTHER" id="PTHR10120">
    <property type="entry name" value="CAAX PRENYL PROTEASE 1"/>
    <property type="match status" value="1"/>
</dbReference>
<feature type="domain" description="Peptidase M48" evidence="8">
    <location>
        <begin position="584"/>
        <end position="778"/>
    </location>
</feature>
<comment type="caution">
    <text evidence="9">The sequence shown here is derived from an EMBL/GenBank/DDBJ whole genome shotgun (WGS) entry which is preliminary data.</text>
</comment>
<accession>A0A200R452</accession>
<feature type="region of interest" description="Disordered" evidence="7">
    <location>
        <begin position="1"/>
        <end position="44"/>
    </location>
</feature>
<feature type="compositionally biased region" description="Polar residues" evidence="7">
    <location>
        <begin position="15"/>
        <end position="27"/>
    </location>
</feature>
<dbReference type="FunFam" id="3.30.2010.10:FF:000007">
    <property type="entry name" value="Peptidase M48 family protein"/>
    <property type="match status" value="1"/>
</dbReference>
<keyword evidence="10" id="KW-1185">Reference proteome</keyword>
<dbReference type="InParanoid" id="A0A200R452"/>
<dbReference type="GO" id="GO:0046872">
    <property type="term" value="F:metal ion binding"/>
    <property type="evidence" value="ECO:0007669"/>
    <property type="project" value="UniProtKB-KW"/>
</dbReference>
<evidence type="ECO:0000256" key="3">
    <source>
        <dbReference type="ARBA" id="ARBA00022723"/>
    </source>
</evidence>
<evidence type="ECO:0000313" key="9">
    <source>
        <dbReference type="EMBL" id="OVA17504.1"/>
    </source>
</evidence>
<keyword evidence="2" id="KW-0645">Protease</keyword>
<reference evidence="9 10" key="1">
    <citation type="journal article" date="2017" name="Mol. Plant">
        <title>The Genome of Medicinal Plant Macleaya cordata Provides New Insights into Benzylisoquinoline Alkaloids Metabolism.</title>
        <authorList>
            <person name="Liu X."/>
            <person name="Liu Y."/>
            <person name="Huang P."/>
            <person name="Ma Y."/>
            <person name="Qing Z."/>
            <person name="Tang Q."/>
            <person name="Cao H."/>
            <person name="Cheng P."/>
            <person name="Zheng Y."/>
            <person name="Yuan Z."/>
            <person name="Zhou Y."/>
            <person name="Liu J."/>
            <person name="Tang Z."/>
            <person name="Zhuo Y."/>
            <person name="Zhang Y."/>
            <person name="Yu L."/>
            <person name="Huang J."/>
            <person name="Yang P."/>
            <person name="Peng Q."/>
            <person name="Zhang J."/>
            <person name="Jiang W."/>
            <person name="Zhang Z."/>
            <person name="Lin K."/>
            <person name="Ro D.K."/>
            <person name="Chen X."/>
            <person name="Xiong X."/>
            <person name="Shang Y."/>
            <person name="Huang S."/>
            <person name="Zeng J."/>
        </authorList>
    </citation>
    <scope>NUCLEOTIDE SEQUENCE [LARGE SCALE GENOMIC DNA]</scope>
    <source>
        <strain evidence="10">cv. BLH2017</strain>
        <tissue evidence="9">Root</tissue>
    </source>
</reference>
<keyword evidence="6" id="KW-0482">Metalloprotease</keyword>
<dbReference type="OMA" id="KAIHNSV"/>
<dbReference type="Pfam" id="PF01435">
    <property type="entry name" value="Peptidase_M48"/>
    <property type="match status" value="1"/>
</dbReference>
<evidence type="ECO:0000256" key="5">
    <source>
        <dbReference type="ARBA" id="ARBA00022833"/>
    </source>
</evidence>
<sequence>MAEPIPPSGGCETAPATTENQSIQDSQTLEHKAIEQNPPSTDPQIEEWETKVRDWLSTLAKRRNVSVEEMEAWIGSNQVPLPEHFKSLHRLELYQRVLSIHKLMRRPNQVKEGNSAEPSKARFQRTDQWIPVYAWLESLDRNEVVKSKEISDWLTENPSVKDNLYARHSRYHLMHYVQKCHMKILKRRGKLQKVVKTSSPVSSVKVLNNAVMQISTTTAPVKAIHNSVMQISTTTAPVKAIHNSVMQIPTTTAPAKAIHNSVMQIPTTTAPAKAIHNSVMQIPTTTAPAKAIHSSVMPSSMTKAQPKVVNNALTISAAPLQFNPSSNLLNSNEIALAKQNEAFRKYELFGKPSHQPPLKTSTRQSIKDSLEAQIALSWTSLSRKFKVDLHMLVLPSMFSSFSINGLELSVFEREVSLVHHSVAVVMVITFLDHGCTRRHQGGFSSKLCFQFLLDDMYRCISNVSYVDWKMRILVFKKLSSDQPFSSINSTSTNQSLFNSSSLRFSSLKKKSRIRVSLSRVSPVVFRDLDADDIRHPLDKQNTLLLRAIPGLNELVKALVGTVAEQVMLLENIGTSVLVAENQLSDLHKLMVEAAEILNIEAPDLYVRQNPVPNAYTLAISGRKPFVVVHTSLVELLTRRELQAVLAHELGHLKCDHGVWLTLANILTIGAYTLPGFGGLIAQRLEEQLFRWLRAAELTCDRAALIVAQDPKVVVSVLMKLAGGCPSLSDQLNVDAFLEQARSYDKASSSPFGWYIRNAQTSQLSHPLPVLRAREIDEWSRSQEYQSLLSRATHINSLQKV</sequence>
<evidence type="ECO:0000256" key="2">
    <source>
        <dbReference type="ARBA" id="ARBA00022670"/>
    </source>
</evidence>
<dbReference type="GO" id="GO:0004222">
    <property type="term" value="F:metalloendopeptidase activity"/>
    <property type="evidence" value="ECO:0007669"/>
    <property type="project" value="InterPro"/>
</dbReference>
<evidence type="ECO:0000256" key="7">
    <source>
        <dbReference type="SAM" id="MobiDB-lite"/>
    </source>
</evidence>
<dbReference type="STRING" id="56857.A0A200R452"/>
<organism evidence="9 10">
    <name type="scientific">Macleaya cordata</name>
    <name type="common">Five-seeded plume-poppy</name>
    <name type="synonym">Bocconia cordata</name>
    <dbReference type="NCBI Taxonomy" id="56857"/>
    <lineage>
        <taxon>Eukaryota</taxon>
        <taxon>Viridiplantae</taxon>
        <taxon>Streptophyta</taxon>
        <taxon>Embryophyta</taxon>
        <taxon>Tracheophyta</taxon>
        <taxon>Spermatophyta</taxon>
        <taxon>Magnoliopsida</taxon>
        <taxon>Ranunculales</taxon>
        <taxon>Papaveraceae</taxon>
        <taxon>Papaveroideae</taxon>
        <taxon>Macleaya</taxon>
    </lineage>
</organism>
<evidence type="ECO:0000256" key="1">
    <source>
        <dbReference type="ARBA" id="ARBA00001947"/>
    </source>
</evidence>
<evidence type="ECO:0000256" key="6">
    <source>
        <dbReference type="ARBA" id="ARBA00023049"/>
    </source>
</evidence>
<dbReference type="CDD" id="cd07325">
    <property type="entry name" value="M48_Ste24p_like"/>
    <property type="match status" value="1"/>
</dbReference>
<dbReference type="GO" id="GO:0006508">
    <property type="term" value="P:proteolysis"/>
    <property type="evidence" value="ECO:0007669"/>
    <property type="project" value="UniProtKB-KW"/>
</dbReference>